<evidence type="ECO:0000313" key="3">
    <source>
        <dbReference type="WBParaSite" id="maker-unitig_28127-snap-gene-0.1-mRNA-1"/>
    </source>
</evidence>
<dbReference type="WBParaSite" id="maker-unitig_28127-snap-gene-0.1-mRNA-1">
    <property type="protein sequence ID" value="maker-unitig_28127-snap-gene-0.1-mRNA-1"/>
    <property type="gene ID" value="maker-unitig_28127-snap-gene-0.1"/>
</dbReference>
<dbReference type="AlphaFoldDB" id="A0A1I8FBF6"/>
<sequence length="279" mass="29756">STRTGRRLADAPAEKLQLAPPAAGGRRSVSRNLRKRLIRGTAGRLRTVVADQPRENRQRQRPSGQPSGCRHQEAAPPLNDVNRRLQRIIEQRGVGSNNTSSSASRTTVAAAAPAEATVDAANCRRALYHNESQFGHRRKATAAAAPRRLQIDLPPIIAASPLIEFAPSRRGRTAPRIPTLPLCAQPQAQPAIIMPNNIIRRSEFRKSATVAFAGHHGDARSHHLRASSIRNGCCDGPTRCLLAGAAAAAAAADLAESLGTGGGHTTLRQDVEHLMGGSR</sequence>
<protein>
    <submittedName>
        <fullName evidence="3">Uncharacterized protein</fullName>
    </submittedName>
</protein>
<evidence type="ECO:0000256" key="1">
    <source>
        <dbReference type="SAM" id="MobiDB-lite"/>
    </source>
</evidence>
<feature type="compositionally biased region" description="Basic and acidic residues" evidence="1">
    <location>
        <begin position="81"/>
        <end position="90"/>
    </location>
</feature>
<name>A0A1I8FBF6_9PLAT</name>
<keyword evidence="2" id="KW-1185">Reference proteome</keyword>
<feature type="compositionally biased region" description="Low complexity" evidence="1">
    <location>
        <begin position="99"/>
        <end position="115"/>
    </location>
</feature>
<evidence type="ECO:0000313" key="2">
    <source>
        <dbReference type="Proteomes" id="UP000095280"/>
    </source>
</evidence>
<feature type="region of interest" description="Disordered" evidence="1">
    <location>
        <begin position="1"/>
        <end position="115"/>
    </location>
</feature>
<feature type="region of interest" description="Disordered" evidence="1">
    <location>
        <begin position="258"/>
        <end position="279"/>
    </location>
</feature>
<dbReference type="Proteomes" id="UP000095280">
    <property type="component" value="Unplaced"/>
</dbReference>
<proteinExistence type="predicted"/>
<reference evidence="3" key="1">
    <citation type="submission" date="2016-11" db="UniProtKB">
        <authorList>
            <consortium name="WormBaseParasite"/>
        </authorList>
    </citation>
    <scope>IDENTIFICATION</scope>
</reference>
<feature type="compositionally biased region" description="Basic residues" evidence="1">
    <location>
        <begin position="28"/>
        <end position="38"/>
    </location>
</feature>
<organism evidence="2 3">
    <name type="scientific">Macrostomum lignano</name>
    <dbReference type="NCBI Taxonomy" id="282301"/>
    <lineage>
        <taxon>Eukaryota</taxon>
        <taxon>Metazoa</taxon>
        <taxon>Spiralia</taxon>
        <taxon>Lophotrochozoa</taxon>
        <taxon>Platyhelminthes</taxon>
        <taxon>Rhabditophora</taxon>
        <taxon>Macrostomorpha</taxon>
        <taxon>Macrostomida</taxon>
        <taxon>Macrostomidae</taxon>
        <taxon>Macrostomum</taxon>
    </lineage>
</organism>
<accession>A0A1I8FBF6</accession>